<evidence type="ECO:0000256" key="4">
    <source>
        <dbReference type="ARBA" id="ARBA00022723"/>
    </source>
</evidence>
<keyword evidence="5 8" id="KW-0378">Hydrolase</keyword>
<dbReference type="CDD" id="cd18736">
    <property type="entry name" value="PIN_CcVapC1-like"/>
    <property type="match status" value="1"/>
</dbReference>
<dbReference type="PANTHER" id="PTHR33653">
    <property type="entry name" value="RIBONUCLEASE VAPC2"/>
    <property type="match status" value="1"/>
</dbReference>
<gene>
    <name evidence="8" type="primary">vapC</name>
    <name evidence="10" type="ORF">FBZ90_12739</name>
</gene>
<organism evidence="10 11">
    <name type="scientific">Nitrospirillum amazonense</name>
    <dbReference type="NCBI Taxonomy" id="28077"/>
    <lineage>
        <taxon>Bacteria</taxon>
        <taxon>Pseudomonadati</taxon>
        <taxon>Pseudomonadota</taxon>
        <taxon>Alphaproteobacteria</taxon>
        <taxon>Rhodospirillales</taxon>
        <taxon>Azospirillaceae</taxon>
        <taxon>Nitrospirillum</taxon>
    </lineage>
</organism>
<evidence type="ECO:0000256" key="7">
    <source>
        <dbReference type="ARBA" id="ARBA00038093"/>
    </source>
</evidence>
<comment type="cofactor">
    <cofactor evidence="1 8">
        <name>Mg(2+)</name>
        <dbReference type="ChEBI" id="CHEBI:18420"/>
    </cofactor>
</comment>
<keyword evidence="10" id="KW-0255">Endonuclease</keyword>
<proteinExistence type="inferred from homology"/>
<dbReference type="Gene3D" id="3.40.50.1010">
    <property type="entry name" value="5'-nuclease"/>
    <property type="match status" value="1"/>
</dbReference>
<dbReference type="EC" id="3.1.-.-" evidence="8"/>
<dbReference type="InterPro" id="IPR002716">
    <property type="entry name" value="PIN_dom"/>
</dbReference>
<keyword evidence="2 8" id="KW-1277">Toxin-antitoxin system</keyword>
<dbReference type="HAMAP" id="MF_00265">
    <property type="entry name" value="VapC_Nob1"/>
    <property type="match status" value="1"/>
</dbReference>
<dbReference type="InterPro" id="IPR022907">
    <property type="entry name" value="VapC_family"/>
</dbReference>
<evidence type="ECO:0000256" key="2">
    <source>
        <dbReference type="ARBA" id="ARBA00022649"/>
    </source>
</evidence>
<keyword evidence="4 8" id="KW-0479">Metal-binding</keyword>
<dbReference type="GO" id="GO:0004540">
    <property type="term" value="F:RNA nuclease activity"/>
    <property type="evidence" value="ECO:0007669"/>
    <property type="project" value="InterPro"/>
</dbReference>
<keyword evidence="11" id="KW-1185">Reference proteome</keyword>
<dbReference type="EMBL" id="VITR01000027">
    <property type="protein sequence ID" value="TWB34105.1"/>
    <property type="molecule type" value="Genomic_DNA"/>
</dbReference>
<feature type="binding site" evidence="8">
    <location>
        <position position="95"/>
    </location>
    <ligand>
        <name>Mg(2+)</name>
        <dbReference type="ChEBI" id="CHEBI:18420"/>
    </ligand>
</feature>
<evidence type="ECO:0000313" key="10">
    <source>
        <dbReference type="EMBL" id="TWB34105.1"/>
    </source>
</evidence>
<evidence type="ECO:0000256" key="6">
    <source>
        <dbReference type="ARBA" id="ARBA00022842"/>
    </source>
</evidence>
<dbReference type="GO" id="GO:0000287">
    <property type="term" value="F:magnesium ion binding"/>
    <property type="evidence" value="ECO:0007669"/>
    <property type="project" value="UniProtKB-UniRule"/>
</dbReference>
<feature type="binding site" evidence="8">
    <location>
        <position position="6"/>
    </location>
    <ligand>
        <name>Mg(2+)</name>
        <dbReference type="ChEBI" id="CHEBI:18420"/>
    </ligand>
</feature>
<dbReference type="GO" id="GO:0090729">
    <property type="term" value="F:toxin activity"/>
    <property type="evidence" value="ECO:0007669"/>
    <property type="project" value="UniProtKB-KW"/>
</dbReference>
<comment type="function">
    <text evidence="8">Toxic component of a toxin-antitoxin (TA) system. An RNase.</text>
</comment>
<keyword evidence="8" id="KW-0800">Toxin</keyword>
<accession>A0A560GJJ3</accession>
<dbReference type="GO" id="GO:0016787">
    <property type="term" value="F:hydrolase activity"/>
    <property type="evidence" value="ECO:0007669"/>
    <property type="project" value="UniProtKB-KW"/>
</dbReference>
<evidence type="ECO:0000259" key="9">
    <source>
        <dbReference type="Pfam" id="PF01850"/>
    </source>
</evidence>
<evidence type="ECO:0000256" key="1">
    <source>
        <dbReference type="ARBA" id="ARBA00001946"/>
    </source>
</evidence>
<dbReference type="Proteomes" id="UP000315751">
    <property type="component" value="Unassembled WGS sequence"/>
</dbReference>
<dbReference type="InterPro" id="IPR029060">
    <property type="entry name" value="PIN-like_dom_sf"/>
</dbReference>
<reference evidence="10 11" key="1">
    <citation type="submission" date="2019-06" db="EMBL/GenBank/DDBJ databases">
        <title>Genomic Encyclopedia of Type Strains, Phase IV (KMG-V): Genome sequencing to study the core and pangenomes of soil and plant-associated prokaryotes.</title>
        <authorList>
            <person name="Whitman W."/>
        </authorList>
    </citation>
    <scope>NUCLEOTIDE SEQUENCE [LARGE SCALE GENOMIC DNA]</scope>
    <source>
        <strain evidence="10 11">BR 11622</strain>
    </source>
</reference>
<keyword evidence="3 8" id="KW-0540">Nuclease</keyword>
<evidence type="ECO:0000256" key="3">
    <source>
        <dbReference type="ARBA" id="ARBA00022722"/>
    </source>
</evidence>
<protein>
    <recommendedName>
        <fullName evidence="8">Ribonuclease VapC</fullName>
        <shortName evidence="8">RNase VapC</shortName>
        <ecNumber evidence="8">3.1.-.-</ecNumber>
    </recommendedName>
    <alternativeName>
        <fullName evidence="8">Toxin VapC</fullName>
    </alternativeName>
</protein>
<dbReference type="PANTHER" id="PTHR33653:SF1">
    <property type="entry name" value="RIBONUCLEASE VAPC2"/>
    <property type="match status" value="1"/>
</dbReference>
<dbReference type="RefSeq" id="WP_186456069.1">
    <property type="nucleotide sequence ID" value="NZ_VITR01000027.1"/>
</dbReference>
<feature type="domain" description="PIN" evidence="9">
    <location>
        <begin position="4"/>
        <end position="121"/>
    </location>
</feature>
<sequence>MAFLIDTNIAIHARDGTEAVLDKLAEHSGAVLLSALSLAELQRGLYKDPVYTGLRQARLNILLPHIPILPFDAAAAEAYGQIIAICGWVKGRDYDRMIAAHAISTGSILVTNNLADFSDIPGLRLEDWTR</sequence>
<evidence type="ECO:0000256" key="5">
    <source>
        <dbReference type="ARBA" id="ARBA00022801"/>
    </source>
</evidence>
<dbReference type="SUPFAM" id="SSF88723">
    <property type="entry name" value="PIN domain-like"/>
    <property type="match status" value="1"/>
</dbReference>
<keyword evidence="6 8" id="KW-0460">Magnesium</keyword>
<comment type="similarity">
    <text evidence="7 8">Belongs to the PINc/VapC protein family.</text>
</comment>
<evidence type="ECO:0000313" key="11">
    <source>
        <dbReference type="Proteomes" id="UP000315751"/>
    </source>
</evidence>
<comment type="caution">
    <text evidence="10">The sequence shown here is derived from an EMBL/GenBank/DDBJ whole genome shotgun (WGS) entry which is preliminary data.</text>
</comment>
<dbReference type="InterPro" id="IPR050556">
    <property type="entry name" value="Type_II_TA_system_RNase"/>
</dbReference>
<dbReference type="GO" id="GO:0004519">
    <property type="term" value="F:endonuclease activity"/>
    <property type="evidence" value="ECO:0007669"/>
    <property type="project" value="UniProtKB-KW"/>
</dbReference>
<dbReference type="Pfam" id="PF01850">
    <property type="entry name" value="PIN"/>
    <property type="match status" value="1"/>
</dbReference>
<dbReference type="AlphaFoldDB" id="A0A560GJJ3"/>
<evidence type="ECO:0000256" key="8">
    <source>
        <dbReference type="HAMAP-Rule" id="MF_00265"/>
    </source>
</evidence>
<name>A0A560GJJ3_9PROT</name>